<evidence type="ECO:0000256" key="10">
    <source>
        <dbReference type="HAMAP-Rule" id="MF_01043"/>
    </source>
</evidence>
<protein>
    <recommendedName>
        <fullName evidence="10">Glycerol-3-phosphate acyltransferase</fullName>
    </recommendedName>
    <alternativeName>
        <fullName evidence="10">Acyl-PO4 G3P acyltransferase</fullName>
    </alternativeName>
    <alternativeName>
        <fullName evidence="10">Acyl-phosphate--glycerol-3-phosphate acyltransferase</fullName>
    </alternativeName>
    <alternativeName>
        <fullName evidence="10">G3P acyltransferase</fullName>
        <shortName evidence="10">GPAT</shortName>
        <ecNumber evidence="10">2.3.1.275</ecNumber>
    </alternativeName>
    <alternativeName>
        <fullName evidence="10">Lysophosphatidic acid synthase</fullName>
        <shortName evidence="10">LPA synthase</shortName>
    </alternativeName>
</protein>
<dbReference type="GO" id="GO:0043772">
    <property type="term" value="F:acyl-phosphate glycerol-3-phosphate acyltransferase activity"/>
    <property type="evidence" value="ECO:0007669"/>
    <property type="project" value="UniProtKB-UniRule"/>
</dbReference>
<keyword evidence="3 10" id="KW-0808">Transferase</keyword>
<comment type="similarity">
    <text evidence="10">Belongs to the PlsY family.</text>
</comment>
<comment type="function">
    <text evidence="10">Catalyzes the transfer of an acyl group from acyl-phosphate (acyl-PO(4)) to glycerol-3-phosphate (G3P) to form lysophosphatidic acid (LPA). This enzyme utilizes acyl-phosphate as fatty acyl donor, but not acyl-CoA or acyl-ACP.</text>
</comment>
<dbReference type="OrthoDB" id="9777124at2"/>
<dbReference type="SMART" id="SM01207">
    <property type="entry name" value="G3P_acyltransf"/>
    <property type="match status" value="1"/>
</dbReference>
<keyword evidence="9 10" id="KW-1208">Phospholipid metabolism</keyword>
<keyword evidence="2 10" id="KW-0444">Lipid biosynthesis</keyword>
<evidence type="ECO:0000313" key="12">
    <source>
        <dbReference type="Proteomes" id="UP000287502"/>
    </source>
</evidence>
<feature type="transmembrane region" description="Helical" evidence="10">
    <location>
        <begin position="5"/>
        <end position="22"/>
    </location>
</feature>
<dbReference type="KEGG" id="gtl:EP073_06460"/>
<keyword evidence="4 10" id="KW-0812">Transmembrane</keyword>
<comment type="subunit">
    <text evidence="10">Probably interacts with PlsX.</text>
</comment>
<dbReference type="EMBL" id="CP035108">
    <property type="protein sequence ID" value="QAR33062.1"/>
    <property type="molecule type" value="Genomic_DNA"/>
</dbReference>
<evidence type="ECO:0000256" key="3">
    <source>
        <dbReference type="ARBA" id="ARBA00022679"/>
    </source>
</evidence>
<dbReference type="EC" id="2.3.1.275" evidence="10"/>
<keyword evidence="11" id="KW-0012">Acyltransferase</keyword>
<feature type="transmembrane region" description="Helical" evidence="10">
    <location>
        <begin position="143"/>
        <end position="172"/>
    </location>
</feature>
<organism evidence="11 12">
    <name type="scientific">Geovibrio thiophilus</name>
    <dbReference type="NCBI Taxonomy" id="139438"/>
    <lineage>
        <taxon>Bacteria</taxon>
        <taxon>Pseudomonadati</taxon>
        <taxon>Deferribacterota</taxon>
        <taxon>Deferribacteres</taxon>
        <taxon>Deferribacterales</taxon>
        <taxon>Geovibrionaceae</taxon>
        <taxon>Geovibrio</taxon>
    </lineage>
</organism>
<evidence type="ECO:0000256" key="9">
    <source>
        <dbReference type="ARBA" id="ARBA00023264"/>
    </source>
</evidence>
<dbReference type="Proteomes" id="UP000287502">
    <property type="component" value="Chromosome"/>
</dbReference>
<keyword evidence="5 10" id="KW-1133">Transmembrane helix</keyword>
<keyword evidence="8 10" id="KW-0594">Phospholipid biosynthesis</keyword>
<accession>A0A410JY28</accession>
<keyword evidence="7 10" id="KW-0472">Membrane</keyword>
<name>A0A410JY28_9BACT</name>
<dbReference type="AlphaFoldDB" id="A0A410JY28"/>
<proteinExistence type="inferred from homology"/>
<dbReference type="UniPathway" id="UPA00085"/>
<dbReference type="GO" id="GO:0005886">
    <property type="term" value="C:plasma membrane"/>
    <property type="evidence" value="ECO:0007669"/>
    <property type="project" value="UniProtKB-SubCell"/>
</dbReference>
<evidence type="ECO:0000256" key="7">
    <source>
        <dbReference type="ARBA" id="ARBA00023136"/>
    </source>
</evidence>
<comment type="catalytic activity">
    <reaction evidence="10">
        <text>an acyl phosphate + sn-glycerol 3-phosphate = a 1-acyl-sn-glycero-3-phosphate + phosphate</text>
        <dbReference type="Rhea" id="RHEA:34075"/>
        <dbReference type="ChEBI" id="CHEBI:43474"/>
        <dbReference type="ChEBI" id="CHEBI:57597"/>
        <dbReference type="ChEBI" id="CHEBI:57970"/>
        <dbReference type="ChEBI" id="CHEBI:59918"/>
        <dbReference type="EC" id="2.3.1.275"/>
    </reaction>
</comment>
<feature type="transmembrane region" description="Helical" evidence="10">
    <location>
        <begin position="77"/>
        <end position="97"/>
    </location>
</feature>
<reference evidence="11 12" key="1">
    <citation type="submission" date="2019-01" db="EMBL/GenBank/DDBJ databases">
        <title>Geovibrio thiophilus DSM 11263, complete genome.</title>
        <authorList>
            <person name="Spring S."/>
            <person name="Bunk B."/>
            <person name="Sproer C."/>
        </authorList>
    </citation>
    <scope>NUCLEOTIDE SEQUENCE [LARGE SCALE GENOMIC DNA]</scope>
    <source>
        <strain evidence="11 12">DSM 11263</strain>
    </source>
</reference>
<evidence type="ECO:0000256" key="2">
    <source>
        <dbReference type="ARBA" id="ARBA00022516"/>
    </source>
</evidence>
<keyword evidence="6 10" id="KW-0443">Lipid metabolism</keyword>
<feature type="transmembrane region" description="Helical" evidence="10">
    <location>
        <begin position="109"/>
        <end position="131"/>
    </location>
</feature>
<feature type="transmembrane region" description="Helical" evidence="10">
    <location>
        <begin position="50"/>
        <end position="71"/>
    </location>
</feature>
<evidence type="ECO:0000256" key="6">
    <source>
        <dbReference type="ARBA" id="ARBA00023098"/>
    </source>
</evidence>
<evidence type="ECO:0000256" key="4">
    <source>
        <dbReference type="ARBA" id="ARBA00022692"/>
    </source>
</evidence>
<comment type="subcellular location">
    <subcellularLocation>
        <location evidence="10">Cell membrane</location>
        <topology evidence="10">Multi-pass membrane protein</topology>
    </subcellularLocation>
</comment>
<evidence type="ECO:0000313" key="11">
    <source>
        <dbReference type="EMBL" id="QAR33062.1"/>
    </source>
</evidence>
<dbReference type="RefSeq" id="WP_128466348.1">
    <property type="nucleotide sequence ID" value="NZ_CP035108.1"/>
</dbReference>
<dbReference type="PANTHER" id="PTHR30309">
    <property type="entry name" value="INNER MEMBRANE PROTEIN YGIH"/>
    <property type="match status" value="1"/>
</dbReference>
<dbReference type="PANTHER" id="PTHR30309:SF0">
    <property type="entry name" value="GLYCEROL-3-PHOSPHATE ACYLTRANSFERASE-RELATED"/>
    <property type="match status" value="1"/>
</dbReference>
<sequence length="196" mass="20867">MKFVLLIICYLIGSIPTGYLLVKKVKGIDIRTVGSGNVGATNAARILGKWGFAAVFAVDMLKGFIPVWITGMLYPDVVLIAAVLVVLGHTYTVFLNFKGGKGVATAVGVFLALAPIPLGVAAVAFGVVIYISRMVSLSSITAAAVLAASVVLMDTEVSLKIFTVVIAAFVIYKHRTNISRIMKGEESRIEFKRKSS</sequence>
<keyword evidence="12" id="KW-1185">Reference proteome</keyword>
<dbReference type="HAMAP" id="MF_01043">
    <property type="entry name" value="PlsY"/>
    <property type="match status" value="1"/>
</dbReference>
<evidence type="ECO:0000256" key="5">
    <source>
        <dbReference type="ARBA" id="ARBA00022989"/>
    </source>
</evidence>
<evidence type="ECO:0000256" key="8">
    <source>
        <dbReference type="ARBA" id="ARBA00023209"/>
    </source>
</evidence>
<gene>
    <name evidence="10 11" type="primary">plsY</name>
    <name evidence="11" type="ORF">EP073_06460</name>
</gene>
<comment type="pathway">
    <text evidence="10">Lipid metabolism; phospholipid metabolism.</text>
</comment>
<dbReference type="Pfam" id="PF02660">
    <property type="entry name" value="G3P_acyltransf"/>
    <property type="match status" value="1"/>
</dbReference>
<keyword evidence="1 10" id="KW-1003">Cell membrane</keyword>
<dbReference type="InterPro" id="IPR003811">
    <property type="entry name" value="G3P_acylTferase_PlsY"/>
</dbReference>
<dbReference type="GO" id="GO:0008654">
    <property type="term" value="P:phospholipid biosynthetic process"/>
    <property type="evidence" value="ECO:0007669"/>
    <property type="project" value="UniProtKB-UniRule"/>
</dbReference>
<dbReference type="NCBIfam" id="TIGR00023">
    <property type="entry name" value="glycerol-3-phosphate 1-O-acyltransferase PlsY"/>
    <property type="match status" value="1"/>
</dbReference>
<evidence type="ECO:0000256" key="1">
    <source>
        <dbReference type="ARBA" id="ARBA00022475"/>
    </source>
</evidence>